<dbReference type="PRINTS" id="PR01415">
    <property type="entry name" value="ANKYRIN"/>
</dbReference>
<dbReference type="Pfam" id="PF12796">
    <property type="entry name" value="Ank_2"/>
    <property type="match status" value="1"/>
</dbReference>
<evidence type="ECO:0000256" key="4">
    <source>
        <dbReference type="SAM" id="MobiDB-lite"/>
    </source>
</evidence>
<dbReference type="PROSITE" id="PS50297">
    <property type="entry name" value="ANK_REP_REGION"/>
    <property type="match status" value="2"/>
</dbReference>
<dbReference type="InterPro" id="IPR002110">
    <property type="entry name" value="Ankyrin_rpt"/>
</dbReference>
<accession>A0A6J8CTP3</accession>
<organism evidence="5 6">
    <name type="scientific">Mytilus coruscus</name>
    <name type="common">Sea mussel</name>
    <dbReference type="NCBI Taxonomy" id="42192"/>
    <lineage>
        <taxon>Eukaryota</taxon>
        <taxon>Metazoa</taxon>
        <taxon>Spiralia</taxon>
        <taxon>Lophotrochozoa</taxon>
        <taxon>Mollusca</taxon>
        <taxon>Bivalvia</taxon>
        <taxon>Autobranchia</taxon>
        <taxon>Pteriomorphia</taxon>
        <taxon>Mytilida</taxon>
        <taxon>Mytiloidea</taxon>
        <taxon>Mytilidae</taxon>
        <taxon>Mytilinae</taxon>
        <taxon>Mytilus</taxon>
    </lineage>
</organism>
<feature type="compositionally biased region" description="Basic and acidic residues" evidence="4">
    <location>
        <begin position="388"/>
        <end position="400"/>
    </location>
</feature>
<feature type="compositionally biased region" description="Basic residues" evidence="4">
    <location>
        <begin position="413"/>
        <end position="425"/>
    </location>
</feature>
<dbReference type="SMART" id="SM00248">
    <property type="entry name" value="ANK"/>
    <property type="match status" value="4"/>
</dbReference>
<gene>
    <name evidence="5" type="ORF">MCOR_32633</name>
</gene>
<dbReference type="OrthoDB" id="10071127at2759"/>
<evidence type="ECO:0000256" key="2">
    <source>
        <dbReference type="ARBA" id="ARBA00023043"/>
    </source>
</evidence>
<feature type="repeat" description="ANK" evidence="3">
    <location>
        <begin position="22"/>
        <end position="54"/>
    </location>
</feature>
<feature type="region of interest" description="Disordered" evidence="4">
    <location>
        <begin position="262"/>
        <end position="295"/>
    </location>
</feature>
<evidence type="ECO:0000256" key="3">
    <source>
        <dbReference type="PROSITE-ProRule" id="PRU00023"/>
    </source>
</evidence>
<name>A0A6J8CTP3_MYTCO</name>
<dbReference type="Pfam" id="PF00023">
    <property type="entry name" value="Ank"/>
    <property type="match status" value="2"/>
</dbReference>
<dbReference type="PANTHER" id="PTHR24171">
    <property type="entry name" value="ANKYRIN REPEAT DOMAIN-CONTAINING PROTEIN 39-RELATED"/>
    <property type="match status" value="1"/>
</dbReference>
<feature type="repeat" description="ANK" evidence="3">
    <location>
        <begin position="55"/>
        <end position="87"/>
    </location>
</feature>
<feature type="region of interest" description="Disordered" evidence="4">
    <location>
        <begin position="384"/>
        <end position="425"/>
    </location>
</feature>
<sequence>MIAESIIFLQEFISSANVLREHECTPLHKAALKGHAEVTTILIQNGATVNAADTEECTPLHKAALKGHSEVTTILIQNGATVNAADTEGNTPLHCAGSGNIVDVLIKKGADIKYTNANGDTPLHCARSDEIANVLIKNGADINSTNTKVGKYASARSSRIWSYTSTSLSCRASVGVGFDLSLALTFPLCDVLANMSIGGFALSTLSLFPSLPFLCAIALLLDVFAGKTPYNLAKIAHRRNKGSYYSDDFKLVSEYLEKQKNTLSKSGKQSNVTTKKDTSKVSNKKQPREKNGYLNDNKDCELAKFYRRGIWFRPDPAVFVIDEKKVISQQGKNSHCGERVDSDTDEADTDDKKEQTTVKQTDSQSTLQALSSKLSTFSFQFNAAKPSDQAESRNEQHVHVFSETSEQSENNPKTKKAKKNSKKSS</sequence>
<evidence type="ECO:0000256" key="1">
    <source>
        <dbReference type="ARBA" id="ARBA00022737"/>
    </source>
</evidence>
<feature type="compositionally biased region" description="Basic and acidic residues" evidence="4">
    <location>
        <begin position="286"/>
        <end position="295"/>
    </location>
</feature>
<dbReference type="Gene3D" id="1.25.40.20">
    <property type="entry name" value="Ankyrin repeat-containing domain"/>
    <property type="match status" value="2"/>
</dbReference>
<protein>
    <submittedName>
        <fullName evidence="5">Uncharacterized protein</fullName>
    </submittedName>
</protein>
<dbReference type="SUPFAM" id="SSF48403">
    <property type="entry name" value="Ankyrin repeat"/>
    <property type="match status" value="1"/>
</dbReference>
<keyword evidence="6" id="KW-1185">Reference proteome</keyword>
<dbReference type="AlphaFoldDB" id="A0A6J8CTP3"/>
<feature type="region of interest" description="Disordered" evidence="4">
    <location>
        <begin position="330"/>
        <end position="364"/>
    </location>
</feature>
<reference evidence="5 6" key="1">
    <citation type="submission" date="2020-06" db="EMBL/GenBank/DDBJ databases">
        <authorList>
            <person name="Li R."/>
            <person name="Bekaert M."/>
        </authorList>
    </citation>
    <scope>NUCLEOTIDE SEQUENCE [LARGE SCALE GENOMIC DNA]</scope>
    <source>
        <strain evidence="6">wild</strain>
    </source>
</reference>
<keyword evidence="2 3" id="KW-0040">ANK repeat</keyword>
<evidence type="ECO:0000313" key="6">
    <source>
        <dbReference type="Proteomes" id="UP000507470"/>
    </source>
</evidence>
<dbReference type="PANTHER" id="PTHR24171:SF9">
    <property type="entry name" value="ANKYRIN REPEAT DOMAIN-CONTAINING PROTEIN 39"/>
    <property type="match status" value="1"/>
</dbReference>
<dbReference type="Proteomes" id="UP000507470">
    <property type="component" value="Unassembled WGS sequence"/>
</dbReference>
<dbReference type="EMBL" id="CACVKT020005864">
    <property type="protein sequence ID" value="CAC5398252.1"/>
    <property type="molecule type" value="Genomic_DNA"/>
</dbReference>
<dbReference type="InterPro" id="IPR036770">
    <property type="entry name" value="Ankyrin_rpt-contain_sf"/>
</dbReference>
<proteinExistence type="predicted"/>
<feature type="compositionally biased region" description="Polar residues" evidence="4">
    <location>
        <begin position="262"/>
        <end position="273"/>
    </location>
</feature>
<dbReference type="PROSITE" id="PS50088">
    <property type="entry name" value="ANK_REPEAT"/>
    <property type="match status" value="2"/>
</dbReference>
<keyword evidence="1" id="KW-0677">Repeat</keyword>
<evidence type="ECO:0000313" key="5">
    <source>
        <dbReference type="EMBL" id="CAC5398252.1"/>
    </source>
</evidence>